<evidence type="ECO:0000313" key="2">
    <source>
        <dbReference type="Proteomes" id="UP001461498"/>
    </source>
</evidence>
<reference evidence="1 2" key="1">
    <citation type="submission" date="2022-12" db="EMBL/GenBank/DDBJ databases">
        <title>Chromosome-level genome assembly of true bugs.</title>
        <authorList>
            <person name="Ma L."/>
            <person name="Li H."/>
        </authorList>
    </citation>
    <scope>NUCLEOTIDE SEQUENCE [LARGE SCALE GENOMIC DNA]</scope>
    <source>
        <strain evidence="1">Lab_2022b</strain>
    </source>
</reference>
<comment type="caution">
    <text evidence="1">The sequence shown here is derived from an EMBL/GenBank/DDBJ whole genome shotgun (WGS) entry which is preliminary data.</text>
</comment>
<dbReference type="EMBL" id="JAPXFL010000011">
    <property type="protein sequence ID" value="KAK9499500.1"/>
    <property type="molecule type" value="Genomic_DNA"/>
</dbReference>
<gene>
    <name evidence="1" type="ORF">O3M35_002529</name>
</gene>
<protein>
    <submittedName>
        <fullName evidence="1">Uncharacterized protein</fullName>
    </submittedName>
</protein>
<proteinExistence type="predicted"/>
<keyword evidence="2" id="KW-1185">Reference proteome</keyword>
<evidence type="ECO:0000313" key="1">
    <source>
        <dbReference type="EMBL" id="KAK9499500.1"/>
    </source>
</evidence>
<sequence>MSPTTKVTRWFEMFDPAPTILPLSRPESGFVDSPEGDDNPDSTFLINRLSIRKRRKLLGLKIGKVTTF</sequence>
<name>A0AAW1CTB3_9HEMI</name>
<dbReference type="Proteomes" id="UP001461498">
    <property type="component" value="Unassembled WGS sequence"/>
</dbReference>
<dbReference type="AlphaFoldDB" id="A0AAW1CTB3"/>
<organism evidence="1 2">
    <name type="scientific">Rhynocoris fuscipes</name>
    <dbReference type="NCBI Taxonomy" id="488301"/>
    <lineage>
        <taxon>Eukaryota</taxon>
        <taxon>Metazoa</taxon>
        <taxon>Ecdysozoa</taxon>
        <taxon>Arthropoda</taxon>
        <taxon>Hexapoda</taxon>
        <taxon>Insecta</taxon>
        <taxon>Pterygota</taxon>
        <taxon>Neoptera</taxon>
        <taxon>Paraneoptera</taxon>
        <taxon>Hemiptera</taxon>
        <taxon>Heteroptera</taxon>
        <taxon>Panheteroptera</taxon>
        <taxon>Cimicomorpha</taxon>
        <taxon>Reduviidae</taxon>
        <taxon>Harpactorinae</taxon>
        <taxon>Harpactorini</taxon>
        <taxon>Rhynocoris</taxon>
    </lineage>
</organism>
<accession>A0AAW1CTB3</accession>